<evidence type="ECO:0000313" key="8">
    <source>
        <dbReference type="Proteomes" id="UP000077177"/>
    </source>
</evidence>
<keyword evidence="3 4" id="KW-0326">Glycosidase</keyword>
<dbReference type="SMART" id="SM00640">
    <property type="entry name" value="Glyco_32"/>
    <property type="match status" value="1"/>
</dbReference>
<organism evidence="7 8">
    <name type="scientific">Flavisolibacter tropicus</name>
    <dbReference type="NCBI Taxonomy" id="1492898"/>
    <lineage>
        <taxon>Bacteria</taxon>
        <taxon>Pseudomonadati</taxon>
        <taxon>Bacteroidota</taxon>
        <taxon>Chitinophagia</taxon>
        <taxon>Chitinophagales</taxon>
        <taxon>Chitinophagaceae</taxon>
        <taxon>Flavisolibacter</taxon>
    </lineage>
</organism>
<dbReference type="Gene3D" id="2.115.10.20">
    <property type="entry name" value="Glycosyl hydrolase domain, family 43"/>
    <property type="match status" value="1"/>
</dbReference>
<proteinExistence type="inferred from homology"/>
<keyword evidence="2 4" id="KW-0378">Hydrolase</keyword>
<dbReference type="GO" id="GO:0004575">
    <property type="term" value="F:sucrose alpha-glucosidase activity"/>
    <property type="evidence" value="ECO:0007669"/>
    <property type="project" value="TreeGrafter"/>
</dbReference>
<evidence type="ECO:0000313" key="7">
    <source>
        <dbReference type="EMBL" id="ANE53469.1"/>
    </source>
</evidence>
<dbReference type="Pfam" id="PF08244">
    <property type="entry name" value="Glyco_hydro_32C"/>
    <property type="match status" value="1"/>
</dbReference>
<comment type="similarity">
    <text evidence="1 4">Belongs to the glycosyl hydrolase 32 family.</text>
</comment>
<dbReference type="PATRIC" id="fig|1492898.3.peg.2766"/>
<dbReference type="STRING" id="1492898.SY85_12825"/>
<dbReference type="InterPro" id="IPR013189">
    <property type="entry name" value="Glyco_hydro_32_C"/>
</dbReference>
<feature type="domain" description="Glycosyl hydrolase family 32 C-terminal" evidence="6">
    <location>
        <begin position="365"/>
        <end position="479"/>
    </location>
</feature>
<dbReference type="InterPro" id="IPR023296">
    <property type="entry name" value="Glyco_hydro_beta-prop_sf"/>
</dbReference>
<dbReference type="KEGG" id="fla:SY85_12825"/>
<dbReference type="Gene3D" id="2.60.120.560">
    <property type="entry name" value="Exo-inulinase, domain 1"/>
    <property type="match status" value="1"/>
</dbReference>
<evidence type="ECO:0000259" key="6">
    <source>
        <dbReference type="Pfam" id="PF08244"/>
    </source>
</evidence>
<dbReference type="SUPFAM" id="SSF49899">
    <property type="entry name" value="Concanavalin A-like lectins/glucanases"/>
    <property type="match status" value="1"/>
</dbReference>
<gene>
    <name evidence="7" type="ORF">SY85_12825</name>
</gene>
<keyword evidence="8" id="KW-1185">Reference proteome</keyword>
<evidence type="ECO:0000256" key="1">
    <source>
        <dbReference type="ARBA" id="ARBA00009902"/>
    </source>
</evidence>
<dbReference type="GO" id="GO:0005737">
    <property type="term" value="C:cytoplasm"/>
    <property type="evidence" value="ECO:0007669"/>
    <property type="project" value="TreeGrafter"/>
</dbReference>
<dbReference type="Pfam" id="PF00251">
    <property type="entry name" value="Glyco_hydro_32N"/>
    <property type="match status" value="1"/>
</dbReference>
<reference evidence="7 8" key="2">
    <citation type="journal article" date="2016" name="Int. J. Syst. Evol. Microbiol.">
        <title>Flavisolibacter tropicus sp. nov., isolated from tropical soil.</title>
        <authorList>
            <person name="Lee J.J."/>
            <person name="Kang M.S."/>
            <person name="Kim G.S."/>
            <person name="Lee C.S."/>
            <person name="Lim S."/>
            <person name="Lee J."/>
            <person name="Roh S.H."/>
            <person name="Kang H."/>
            <person name="Ha J.M."/>
            <person name="Bae S."/>
            <person name="Jung H.Y."/>
            <person name="Kim M.K."/>
        </authorList>
    </citation>
    <scope>NUCLEOTIDE SEQUENCE [LARGE SCALE GENOMIC DNA]</scope>
    <source>
        <strain evidence="7 8">LCS9</strain>
    </source>
</reference>
<dbReference type="InterPro" id="IPR013320">
    <property type="entry name" value="ConA-like_dom_sf"/>
</dbReference>
<evidence type="ECO:0000256" key="2">
    <source>
        <dbReference type="ARBA" id="ARBA00022801"/>
    </source>
</evidence>
<protein>
    <submittedName>
        <fullName evidence="7">Glycosyl hydrolase family 32</fullName>
    </submittedName>
</protein>
<dbReference type="InterPro" id="IPR013148">
    <property type="entry name" value="Glyco_hydro_32_N"/>
</dbReference>
<dbReference type="InterPro" id="IPR001362">
    <property type="entry name" value="Glyco_hydro_32"/>
</dbReference>
<dbReference type="PROSITE" id="PS00609">
    <property type="entry name" value="GLYCOSYL_HYDROL_F32"/>
    <property type="match status" value="1"/>
</dbReference>
<dbReference type="AlphaFoldDB" id="A0A172U2A1"/>
<evidence type="ECO:0000256" key="3">
    <source>
        <dbReference type="ARBA" id="ARBA00023295"/>
    </source>
</evidence>
<sequence length="498" mass="56106">MVKPLTAQPHKTDDVPASYKEPYRPQIHFSPKEKWMNDPNGMVYYKGTYHLFYQYYPDSTVWGPMHWGHATSKDLIHWQHQPIALYPDSLGYIFSGSAVVDKNNTSGFGKSGKVPLVAIFTHHDPVGDKAGRNDYQVQSLAYSLDDGKTWIKYAGNPVLKNPGIKDFRDPKVFWFEAGKKWIMTLAVLDHIAFYSSKDLKNWSKESEFGKDLGAHGGVWECPDLFELKGNGKKVWVLLVNLNPGGPNGGSATQYFIGDFDGKTFTTSHRDTRWLDYGPDEYAGITWSNTSNRKIFLGWMSNWLYGTVVPTDRWRSAMTLPRDLALKQVGKDWFITSWPSKELNVITGKPVVLQNLKVQDHLDLATKLPAVAFPCRIDINLETAATHAVVLSNAAGEELVVGYDKQGNQYYIDRRHSGKVDFQKDFASRSVAPRISSANSMNLTLVIDISSVELFADNGLSVMTGIFFPSTPYTNVQLRAPVGIIIKKMVYTRLSSIWK</sequence>
<evidence type="ECO:0000256" key="4">
    <source>
        <dbReference type="RuleBase" id="RU362110"/>
    </source>
</evidence>
<dbReference type="InterPro" id="IPR018053">
    <property type="entry name" value="Glyco_hydro_32_AS"/>
</dbReference>
<dbReference type="GO" id="GO:0005987">
    <property type="term" value="P:sucrose catabolic process"/>
    <property type="evidence" value="ECO:0007669"/>
    <property type="project" value="TreeGrafter"/>
</dbReference>
<dbReference type="EMBL" id="CP011390">
    <property type="protein sequence ID" value="ANE53469.1"/>
    <property type="molecule type" value="Genomic_DNA"/>
</dbReference>
<dbReference type="Proteomes" id="UP000077177">
    <property type="component" value="Chromosome"/>
</dbReference>
<dbReference type="SUPFAM" id="SSF75005">
    <property type="entry name" value="Arabinanase/levansucrase/invertase"/>
    <property type="match status" value="1"/>
</dbReference>
<evidence type="ECO:0000259" key="5">
    <source>
        <dbReference type="Pfam" id="PF00251"/>
    </source>
</evidence>
<name>A0A172U2A1_9BACT</name>
<dbReference type="PANTHER" id="PTHR42800:SF1">
    <property type="entry name" value="EXOINULINASE INUD (AFU_ORTHOLOGUE AFUA_5G00480)"/>
    <property type="match status" value="1"/>
</dbReference>
<accession>A0A172U2A1</accession>
<dbReference type="PANTHER" id="PTHR42800">
    <property type="entry name" value="EXOINULINASE INUD (AFU_ORTHOLOGUE AFUA_5G00480)"/>
    <property type="match status" value="1"/>
</dbReference>
<dbReference type="CDD" id="cd18622">
    <property type="entry name" value="GH32_Inu-like"/>
    <property type="match status" value="1"/>
</dbReference>
<reference evidence="8" key="1">
    <citation type="submission" date="2015-01" db="EMBL/GenBank/DDBJ databases">
        <title>Flavisolibacter sp./LCS9/ whole genome sequencing.</title>
        <authorList>
            <person name="Kim M.K."/>
            <person name="Srinivasan S."/>
            <person name="Lee J.-J."/>
        </authorList>
    </citation>
    <scope>NUCLEOTIDE SEQUENCE [LARGE SCALE GENOMIC DNA]</scope>
    <source>
        <strain evidence="8">LCS9</strain>
    </source>
</reference>
<feature type="domain" description="Glycosyl hydrolase family 32 N-terminal" evidence="5">
    <location>
        <begin position="28"/>
        <end position="329"/>
    </location>
</feature>